<dbReference type="Pfam" id="PF22026">
    <property type="entry name" value="Alpha-amylase_C_2"/>
    <property type="match status" value="1"/>
</dbReference>
<keyword evidence="10" id="KW-0326">Glycosidase</keyword>
<comment type="catalytic activity">
    <reaction evidence="1">
        <text>Endohydrolysis of (1-&gt;4)-alpha-D-glucosidic linkages in polysaccharides containing three or more (1-&gt;4)-alpha-linked D-glucose units.</text>
        <dbReference type="EC" id="3.2.1.1"/>
    </reaction>
</comment>
<keyword evidence="5" id="KW-0479">Metal-binding</keyword>
<comment type="similarity">
    <text evidence="3">Belongs to the glycosyl hydrolase 13 family.</text>
</comment>
<proteinExistence type="inferred from homology"/>
<protein>
    <recommendedName>
        <fullName evidence="4">alpha-amylase</fullName>
        <ecNumber evidence="4">3.2.1.1</ecNumber>
    </recommendedName>
</protein>
<feature type="domain" description="Glycosyl hydrolase family 13 catalytic" evidence="13">
    <location>
        <begin position="37"/>
        <end position="341"/>
    </location>
</feature>
<evidence type="ECO:0000313" key="15">
    <source>
        <dbReference type="Proteomes" id="UP000481621"/>
    </source>
</evidence>
<evidence type="ECO:0000256" key="8">
    <source>
        <dbReference type="ARBA" id="ARBA00022837"/>
    </source>
</evidence>
<dbReference type="RefSeq" id="WP_163251342.1">
    <property type="nucleotide sequence ID" value="NZ_JAAIUV010000010.1"/>
</dbReference>
<evidence type="ECO:0000259" key="13">
    <source>
        <dbReference type="SMART" id="SM00642"/>
    </source>
</evidence>
<keyword evidence="11" id="KW-1133">Transmembrane helix</keyword>
<feature type="signal peptide" evidence="12">
    <location>
        <begin position="1"/>
        <end position="21"/>
    </location>
</feature>
<dbReference type="PIRSF" id="PIRSF001024">
    <property type="entry name" value="Alph-amyl_fung"/>
    <property type="match status" value="1"/>
</dbReference>
<evidence type="ECO:0000256" key="2">
    <source>
        <dbReference type="ARBA" id="ARBA00001913"/>
    </source>
</evidence>
<dbReference type="PANTHER" id="PTHR10357:SF215">
    <property type="entry name" value="ALPHA-AMYLASE 1"/>
    <property type="match status" value="1"/>
</dbReference>
<dbReference type="GO" id="GO:0004556">
    <property type="term" value="F:alpha-amylase activity"/>
    <property type="evidence" value="ECO:0007669"/>
    <property type="project" value="UniProtKB-EC"/>
</dbReference>
<dbReference type="InterPro" id="IPR017853">
    <property type="entry name" value="GH"/>
</dbReference>
<evidence type="ECO:0000256" key="10">
    <source>
        <dbReference type="ARBA" id="ARBA00023295"/>
    </source>
</evidence>
<evidence type="ECO:0000256" key="4">
    <source>
        <dbReference type="ARBA" id="ARBA00012595"/>
    </source>
</evidence>
<comment type="caution">
    <text evidence="14">The sequence shown here is derived from an EMBL/GenBank/DDBJ whole genome shotgun (WGS) entry which is preliminary data.</text>
</comment>
<evidence type="ECO:0000256" key="12">
    <source>
        <dbReference type="SAM" id="SignalP"/>
    </source>
</evidence>
<evidence type="ECO:0000256" key="1">
    <source>
        <dbReference type="ARBA" id="ARBA00000548"/>
    </source>
</evidence>
<keyword evidence="11" id="KW-0472">Membrane</keyword>
<accession>A0A6B3TQD4</accession>
<dbReference type="AlphaFoldDB" id="A0A6B3TQD4"/>
<dbReference type="SUPFAM" id="SSF51445">
    <property type="entry name" value="(Trans)glycosidases"/>
    <property type="match status" value="1"/>
</dbReference>
<keyword evidence="11" id="KW-0812">Transmembrane</keyword>
<keyword evidence="9" id="KW-0119">Carbohydrate metabolism</keyword>
<evidence type="ECO:0000256" key="5">
    <source>
        <dbReference type="ARBA" id="ARBA00022723"/>
    </source>
</evidence>
<dbReference type="Gene3D" id="3.20.20.80">
    <property type="entry name" value="Glycosidases"/>
    <property type="match status" value="2"/>
</dbReference>
<evidence type="ECO:0000256" key="6">
    <source>
        <dbReference type="ARBA" id="ARBA00022729"/>
    </source>
</evidence>
<dbReference type="InterPro" id="IPR006047">
    <property type="entry name" value="GH13_cat_dom"/>
</dbReference>
<dbReference type="InterPro" id="IPR013780">
    <property type="entry name" value="Glyco_hydro_b"/>
</dbReference>
<keyword evidence="6 12" id="KW-0732">Signal</keyword>
<keyword evidence="8" id="KW-0106">Calcium</keyword>
<dbReference type="InterPro" id="IPR054174">
    <property type="entry name" value="Alpha-amylase-like_C"/>
</dbReference>
<keyword evidence="15" id="KW-1185">Reference proteome</keyword>
<feature type="transmembrane region" description="Helical" evidence="11">
    <location>
        <begin position="437"/>
        <end position="458"/>
    </location>
</feature>
<evidence type="ECO:0000256" key="3">
    <source>
        <dbReference type="ARBA" id="ARBA00008061"/>
    </source>
</evidence>
<dbReference type="Pfam" id="PF00128">
    <property type="entry name" value="Alpha-amylase"/>
    <property type="match status" value="2"/>
</dbReference>
<gene>
    <name evidence="14" type="ORF">G4Z05_08025</name>
</gene>
<keyword evidence="7 14" id="KW-0378">Hydrolase</keyword>
<evidence type="ECO:0000313" key="14">
    <source>
        <dbReference type="EMBL" id="NEX78832.1"/>
    </source>
</evidence>
<evidence type="ECO:0000256" key="7">
    <source>
        <dbReference type="ARBA" id="ARBA00022801"/>
    </source>
</evidence>
<dbReference type="EMBL" id="JAAIUV010000010">
    <property type="protein sequence ID" value="NEX78832.1"/>
    <property type="molecule type" value="Genomic_DNA"/>
</dbReference>
<dbReference type="SMART" id="SM00642">
    <property type="entry name" value="Aamy"/>
    <property type="match status" value="1"/>
</dbReference>
<dbReference type="SUPFAM" id="SSF51011">
    <property type="entry name" value="Glycosyl hydrolase domain"/>
    <property type="match status" value="1"/>
</dbReference>
<comment type="cofactor">
    <cofactor evidence="2">
        <name>Ca(2+)</name>
        <dbReference type="ChEBI" id="CHEBI:29108"/>
    </cofactor>
</comment>
<sequence>MKKILLLIAVVLFASAFPVKAEQKKDGRFWQDELVYSIMIDRFNNADISNDYDVDVKNPEAYNGGDLQGIIDKLDYIHNMGFTTIRLTPIFDNTKGGYHGYWVQDYYKVDEHFGTLNTFKQLVKEAHKRGLKVIIDFVVVNKNGMNLEESQANEFIDAAIWWINETDIDGYSLPEFNRVPLSFWSNFSKAVKGEKNDFFLMGISSENTAIDKEKYREAGIDSIFDYSYSENLRKVFANTNRSFSTLGSYSENGAHAYVTANFFDNEFTSRFTKDIVEERQFPGSRWKTALTYLYTTPGIPVIYYGTEIALNGGEIPDNRRLMNFRAEKELIDYMTKLGELRNKLLSLTRGTMEVLYDQNGMAVYKRKYKGETTVIAINNTRETQKVTLTAEQLEKGKELRGLLAGDLVRSKNDEYILVIERDESEIYVLADKSGLNIPFILAVVISSLLILLFLILIIKRGKRNRVE</sequence>
<dbReference type="EC" id="3.2.1.1" evidence="4"/>
<feature type="chain" id="PRO_5025565242" description="alpha-amylase" evidence="12">
    <location>
        <begin position="22"/>
        <end position="467"/>
    </location>
</feature>
<dbReference type="PANTHER" id="PTHR10357">
    <property type="entry name" value="ALPHA-AMYLASE FAMILY MEMBER"/>
    <property type="match status" value="1"/>
</dbReference>
<evidence type="ECO:0000256" key="11">
    <source>
        <dbReference type="SAM" id="Phobius"/>
    </source>
</evidence>
<organism evidence="14 15">
    <name type="scientific">Neobacillus thermocopriae</name>
    <dbReference type="NCBI Taxonomy" id="1215031"/>
    <lineage>
        <taxon>Bacteria</taxon>
        <taxon>Bacillati</taxon>
        <taxon>Bacillota</taxon>
        <taxon>Bacilli</taxon>
        <taxon>Bacillales</taxon>
        <taxon>Bacillaceae</taxon>
        <taxon>Neobacillus</taxon>
    </lineage>
</organism>
<reference evidence="14" key="1">
    <citation type="submission" date="2020-02" db="EMBL/GenBank/DDBJ databases">
        <title>Bacillus sedimentmangrovi sp. nov., isolated from sediment of the mangrove ecosystem.</title>
        <authorList>
            <person name="Liu G."/>
        </authorList>
    </citation>
    <scope>NUCLEOTIDE SEQUENCE [LARGE SCALE GENOMIC DNA]</scope>
    <source>
        <strain evidence="14">SgZ-7</strain>
    </source>
</reference>
<dbReference type="GO" id="GO:0005509">
    <property type="term" value="F:calcium ion binding"/>
    <property type="evidence" value="ECO:0007669"/>
    <property type="project" value="InterPro"/>
</dbReference>
<name>A0A6B3TQD4_9BACI</name>
<evidence type="ECO:0000256" key="9">
    <source>
        <dbReference type="ARBA" id="ARBA00023277"/>
    </source>
</evidence>
<dbReference type="Gene3D" id="2.60.40.1180">
    <property type="entry name" value="Golgi alpha-mannosidase II"/>
    <property type="match status" value="1"/>
</dbReference>
<dbReference type="GO" id="GO:0005975">
    <property type="term" value="P:carbohydrate metabolic process"/>
    <property type="evidence" value="ECO:0007669"/>
    <property type="project" value="InterPro"/>
</dbReference>
<dbReference type="InterPro" id="IPR013777">
    <property type="entry name" value="A-amylase-like"/>
</dbReference>
<dbReference type="Proteomes" id="UP000481621">
    <property type="component" value="Unassembled WGS sequence"/>
</dbReference>